<evidence type="ECO:0000313" key="1">
    <source>
        <dbReference type="EMBL" id="MER9403267.1"/>
    </source>
</evidence>
<dbReference type="RefSeq" id="WP_352556436.1">
    <property type="nucleotide sequence ID" value="NZ_JAMYQB010000002.1"/>
</dbReference>
<reference evidence="1 2" key="1">
    <citation type="journal article" date="2024" name="Proc. Natl. Acad. Sci. U.S.A.">
        <title>The evolutionary genomics of adaptation to stress in wild rhizobium bacteria.</title>
        <authorList>
            <person name="Kehlet-Delgado H."/>
            <person name="Montoya A.P."/>
            <person name="Jensen K.T."/>
            <person name="Wendlandt C.E."/>
            <person name="Dexheimer C."/>
            <person name="Roberts M."/>
            <person name="Torres Martinez L."/>
            <person name="Friesen M.L."/>
            <person name="Griffitts J.S."/>
            <person name="Porter S.S."/>
        </authorList>
    </citation>
    <scope>NUCLEOTIDE SEQUENCE [LARGE SCALE GENOMIC DNA]</scope>
    <source>
        <strain evidence="1 2">M0641</strain>
    </source>
</reference>
<accession>A0ABV1YUB0</accession>
<dbReference type="Proteomes" id="UP001433071">
    <property type="component" value="Unassembled WGS sequence"/>
</dbReference>
<proteinExistence type="predicted"/>
<evidence type="ECO:0000313" key="2">
    <source>
        <dbReference type="Proteomes" id="UP001433071"/>
    </source>
</evidence>
<dbReference type="EMBL" id="JAMYQB010000002">
    <property type="protein sequence ID" value="MER9403267.1"/>
    <property type="molecule type" value="Genomic_DNA"/>
</dbReference>
<comment type="caution">
    <text evidence="1">The sequence shown here is derived from an EMBL/GenBank/DDBJ whole genome shotgun (WGS) entry which is preliminary data.</text>
</comment>
<gene>
    <name evidence="1" type="ORF">NKI36_04305</name>
</gene>
<organism evidence="1 2">
    <name type="scientific">Mesorhizobium caraganae</name>
    <dbReference type="NCBI Taxonomy" id="483206"/>
    <lineage>
        <taxon>Bacteria</taxon>
        <taxon>Pseudomonadati</taxon>
        <taxon>Pseudomonadota</taxon>
        <taxon>Alphaproteobacteria</taxon>
        <taxon>Hyphomicrobiales</taxon>
        <taxon>Phyllobacteriaceae</taxon>
        <taxon>Mesorhizobium</taxon>
    </lineage>
</organism>
<sequence>MTYLYQQIDCRRRAGIIVRSLAFIFPEKAKTMRIMKTPDGPAIAIAPIVAFPKALSVRLTIRSDEAARRKVADTDGTLRRKRQLAESNRLI</sequence>
<name>A0ABV1YUB0_9HYPH</name>
<keyword evidence="2" id="KW-1185">Reference proteome</keyword>
<protein>
    <submittedName>
        <fullName evidence="1">Uncharacterized protein</fullName>
    </submittedName>
</protein>